<evidence type="ECO:0000313" key="1">
    <source>
        <dbReference type="EMBL" id="SPP66302.1"/>
    </source>
</evidence>
<evidence type="ECO:0000313" key="2">
    <source>
        <dbReference type="Proteomes" id="UP000248168"/>
    </source>
</evidence>
<organism evidence="1 2">
    <name type="scientific">Nitrospira lenta</name>
    <dbReference type="NCBI Taxonomy" id="1436998"/>
    <lineage>
        <taxon>Bacteria</taxon>
        <taxon>Pseudomonadati</taxon>
        <taxon>Nitrospirota</taxon>
        <taxon>Nitrospiria</taxon>
        <taxon>Nitrospirales</taxon>
        <taxon>Nitrospiraceae</taxon>
        <taxon>Nitrospira</taxon>
    </lineage>
</organism>
<keyword evidence="2" id="KW-1185">Reference proteome</keyword>
<dbReference type="AlphaFoldDB" id="A0A330LAG6"/>
<sequence length="107" mass="11738">MTTRKLHQMATFILMGLLFLQLTGLTCLGEEVAGSAQASVYSEDHTRSSVDRAVDADQDGCPCHLQFSAVEPVYHEAMYRVNLAPAITPLSYAPLFPFNLLRPPLGN</sequence>
<dbReference type="EMBL" id="OUNR01000019">
    <property type="protein sequence ID" value="SPP66302.1"/>
    <property type="molecule type" value="Genomic_DNA"/>
</dbReference>
<gene>
    <name evidence="1" type="ORF">NITLEN_60105</name>
</gene>
<dbReference type="InParanoid" id="A0A330LAG6"/>
<dbReference type="Proteomes" id="UP000248168">
    <property type="component" value="Unassembled WGS sequence"/>
</dbReference>
<proteinExistence type="predicted"/>
<accession>A0A330LAG6</accession>
<name>A0A330LAG6_9BACT</name>
<protein>
    <submittedName>
        <fullName evidence="1">Uncharacterized protein</fullName>
    </submittedName>
</protein>
<reference evidence="2" key="1">
    <citation type="submission" date="2018-04" db="EMBL/GenBank/DDBJ databases">
        <authorList>
            <person name="Lucker S."/>
            <person name="Sakoula D."/>
        </authorList>
    </citation>
    <scope>NUCLEOTIDE SEQUENCE [LARGE SCALE GENOMIC DNA]</scope>
</reference>